<dbReference type="AlphaFoldDB" id="A0AB38UVL9"/>
<organism evidence="2 3">
    <name type="scientific">Mycobacterium persicum</name>
    <dbReference type="NCBI Taxonomy" id="1487726"/>
    <lineage>
        <taxon>Bacteria</taxon>
        <taxon>Bacillati</taxon>
        <taxon>Actinomycetota</taxon>
        <taxon>Actinomycetes</taxon>
        <taxon>Mycobacteriales</taxon>
        <taxon>Mycobacteriaceae</taxon>
        <taxon>Mycobacterium</taxon>
    </lineage>
</organism>
<dbReference type="Proteomes" id="UP000279331">
    <property type="component" value="Unassembled WGS sequence"/>
</dbReference>
<evidence type="ECO:0000313" key="2">
    <source>
        <dbReference type="EMBL" id="VAZ84794.1"/>
    </source>
</evidence>
<feature type="region of interest" description="Disordered" evidence="1">
    <location>
        <begin position="168"/>
        <end position="202"/>
    </location>
</feature>
<evidence type="ECO:0000313" key="3">
    <source>
        <dbReference type="Proteomes" id="UP000279331"/>
    </source>
</evidence>
<sequence>MAAAAAASLNTEPIAAKSVAAHSNACGTMVTNDTTHPVGLCPRHQGGLDNSVREHLIRNWVAEHGVLTFVAGASGSLAKLIQPTNTVSQSIGQSQKREPILAQARRWRQSAQSVLALGAKLAPLGSVGSVAPPPGCVPNTPGVRATNHRDCNPTAKFHTIFRRGVPLGRLAPGAGSHEAAPAHQPRQRARSTAQRRDNTSKVHCPLSFRTIYRTMRPLRLPFPAVSAPLPIGHRRSRRWPSGGPRRRRAPPRAARRGFGR</sequence>
<comment type="caution">
    <text evidence="2">The sequence shown here is derived from an EMBL/GenBank/DDBJ whole genome shotgun (WGS) entry which is preliminary data.</text>
</comment>
<protein>
    <submittedName>
        <fullName evidence="2">Uncharacterized protein</fullName>
    </submittedName>
</protein>
<dbReference type="EMBL" id="UPHL01000102">
    <property type="protein sequence ID" value="VAZ84794.1"/>
    <property type="molecule type" value="Genomic_DNA"/>
</dbReference>
<name>A0AB38UVL9_9MYCO</name>
<evidence type="ECO:0000256" key="1">
    <source>
        <dbReference type="SAM" id="MobiDB-lite"/>
    </source>
</evidence>
<feature type="compositionally biased region" description="Basic residues" evidence="1">
    <location>
        <begin position="232"/>
        <end position="260"/>
    </location>
</feature>
<gene>
    <name evidence="2" type="ORF">LAUMK42_03619</name>
</gene>
<proteinExistence type="predicted"/>
<accession>A0AB38UVL9</accession>
<feature type="region of interest" description="Disordered" evidence="1">
    <location>
        <begin position="223"/>
        <end position="260"/>
    </location>
</feature>
<reference evidence="2 3" key="1">
    <citation type="submission" date="2018-09" db="EMBL/GenBank/DDBJ databases">
        <authorList>
            <person name="Tagini F."/>
        </authorList>
    </citation>
    <scope>NUCLEOTIDE SEQUENCE [LARGE SCALE GENOMIC DNA]</scope>
    <source>
        <strain evidence="2 3">MK42</strain>
    </source>
</reference>